<evidence type="ECO:0008006" key="4">
    <source>
        <dbReference type="Google" id="ProtNLM"/>
    </source>
</evidence>
<dbReference type="Proteomes" id="UP000628448">
    <property type="component" value="Unassembled WGS sequence"/>
</dbReference>
<organism evidence="2 3">
    <name type="scientific">Panacibacter microcysteis</name>
    <dbReference type="NCBI Taxonomy" id="2793269"/>
    <lineage>
        <taxon>Bacteria</taxon>
        <taxon>Pseudomonadati</taxon>
        <taxon>Bacteroidota</taxon>
        <taxon>Chitinophagia</taxon>
        <taxon>Chitinophagales</taxon>
        <taxon>Chitinophagaceae</taxon>
        <taxon>Panacibacter</taxon>
    </lineage>
</organism>
<proteinExistence type="predicted"/>
<evidence type="ECO:0000313" key="3">
    <source>
        <dbReference type="Proteomes" id="UP000628448"/>
    </source>
</evidence>
<sequence length="178" mass="19989">MKNSLLLTALIVALSFVSCKKDNANPAIPNTPRTDVPASLQGTWMNGNFSLIDYWSQDPEEYLGNGIELAFAFKFNADGTYEQYFTGKTVIGTVVTYHQSVTKGTVEINETTKAIITHPNSSHYKRTENGTTKEDRDMNMDELEDDSYTYETGTELNGTKALYMTLEDTDEPLKFLKQ</sequence>
<reference evidence="2" key="1">
    <citation type="submission" date="2020-11" db="EMBL/GenBank/DDBJ databases">
        <title>Bacterial whole genome sequence for Panacibacter sp. DH6.</title>
        <authorList>
            <person name="Le V."/>
            <person name="Ko S."/>
            <person name="Ahn C.-Y."/>
            <person name="Oh H.-M."/>
        </authorList>
    </citation>
    <scope>NUCLEOTIDE SEQUENCE</scope>
    <source>
        <strain evidence="2">DH6</strain>
    </source>
</reference>
<feature type="chain" id="PRO_5037380339" description="Lipocalin-like domain-containing protein" evidence="1">
    <location>
        <begin position="21"/>
        <end position="178"/>
    </location>
</feature>
<keyword evidence="3" id="KW-1185">Reference proteome</keyword>
<keyword evidence="1" id="KW-0732">Signal</keyword>
<dbReference type="RefSeq" id="WP_196992026.1">
    <property type="nucleotide sequence ID" value="NZ_JADWYR010000002.1"/>
</dbReference>
<dbReference type="EMBL" id="JADWYR010000002">
    <property type="protein sequence ID" value="MBG9377967.1"/>
    <property type="molecule type" value="Genomic_DNA"/>
</dbReference>
<dbReference type="PROSITE" id="PS51257">
    <property type="entry name" value="PROKAR_LIPOPROTEIN"/>
    <property type="match status" value="1"/>
</dbReference>
<evidence type="ECO:0000256" key="1">
    <source>
        <dbReference type="SAM" id="SignalP"/>
    </source>
</evidence>
<protein>
    <recommendedName>
        <fullName evidence="4">Lipocalin-like domain-containing protein</fullName>
    </recommendedName>
</protein>
<feature type="signal peptide" evidence="1">
    <location>
        <begin position="1"/>
        <end position="20"/>
    </location>
</feature>
<comment type="caution">
    <text evidence="2">The sequence shown here is derived from an EMBL/GenBank/DDBJ whole genome shotgun (WGS) entry which is preliminary data.</text>
</comment>
<name>A0A931GZ11_9BACT</name>
<dbReference type="AlphaFoldDB" id="A0A931GZ11"/>
<accession>A0A931GZ11</accession>
<evidence type="ECO:0000313" key="2">
    <source>
        <dbReference type="EMBL" id="MBG9377967.1"/>
    </source>
</evidence>
<gene>
    <name evidence="2" type="ORF">I5907_17140</name>
</gene>